<gene>
    <name evidence="1" type="ORF">GWK36_06285</name>
</gene>
<dbReference type="Proteomes" id="UP000502699">
    <property type="component" value="Chromosome"/>
</dbReference>
<dbReference type="EMBL" id="CP048029">
    <property type="protein sequence ID" value="QIK37655.1"/>
    <property type="molecule type" value="Genomic_DNA"/>
</dbReference>
<evidence type="ECO:0000313" key="2">
    <source>
        <dbReference type="Proteomes" id="UP000502699"/>
    </source>
</evidence>
<accession>A0A6G7VCP5</accession>
<dbReference type="AlphaFoldDB" id="A0A6G7VCP5"/>
<organism evidence="1 2">
    <name type="scientific">Caldichromatium japonicum</name>
    <dbReference type="NCBI Taxonomy" id="2699430"/>
    <lineage>
        <taxon>Bacteria</taxon>
        <taxon>Pseudomonadati</taxon>
        <taxon>Pseudomonadota</taxon>
        <taxon>Gammaproteobacteria</taxon>
        <taxon>Chromatiales</taxon>
        <taxon>Chromatiaceae</taxon>
        <taxon>Caldichromatium</taxon>
    </lineage>
</organism>
<protein>
    <submittedName>
        <fullName evidence="1">Uncharacterized protein</fullName>
    </submittedName>
</protein>
<proteinExistence type="predicted"/>
<name>A0A6G7VCP5_9GAMM</name>
<dbReference type="KEGG" id="cjap:GWK36_06285"/>
<dbReference type="RefSeq" id="WP_166270418.1">
    <property type="nucleotide sequence ID" value="NZ_CP048029.1"/>
</dbReference>
<evidence type="ECO:0000313" key="1">
    <source>
        <dbReference type="EMBL" id="QIK37655.1"/>
    </source>
</evidence>
<reference evidence="2" key="1">
    <citation type="submission" date="2020-01" db="EMBL/GenBank/DDBJ databases">
        <title>Caldichromatium gen. nov., sp. nov., a thermophilic purple sulfur bacterium member of the family Chromatiaceae isolated from Nakabusa hot spring, Japan.</title>
        <authorList>
            <person name="Saini M.K."/>
            <person name="Hanada S."/>
            <person name="Tank M."/>
        </authorList>
    </citation>
    <scope>NUCLEOTIDE SEQUENCE [LARGE SCALE GENOMIC DNA]</scope>
    <source>
        <strain evidence="2">No.7</strain>
    </source>
</reference>
<keyword evidence="2" id="KW-1185">Reference proteome</keyword>
<sequence length="286" mass="32687">MYSSDSSSIPVSLGQFERAPPRLDADPQALEDWVGDLKVRGVLQAGPALLQVLEMLRRSELPLGRRLGILSLLKTPVLKVCAGLPKPRAGRGESGLTLEQRLGRLMFVNLDHALHLFDKHHPFPGERESQQRLWLIRNLFRFAGRQIRYVIQYRAALPPGSWRDLHELYLYLLNRRPLALWDLAAEQPVGDGFDYEAEYRQLLLLGLATRLKADIIEDQGFMDRLATWADQTRLDDPHTRLGWLGSYIVESSADEAPRWFSGSLDLPFRGWVLRLPQEYLEVLKTA</sequence>